<sequence>MPYPIAKLPYGLRRRLAKLATSLERYNLQFAAGSTTICPPELQTVKVVEFLVFKRMQNHDMTTYFDGVTEPFDTHKLFQCLYLQLDSLTETDLTMEVVLLKPIILHIIDNPTPAFIQKAASVTRGNVNRIIIESKIDDEPTVPTSICLSTVFKNFPDIEELELGYVVPTSWMPIHNSQNATKFRYLIMFVNSVDAIQDLNFPAIFNNRRKGFQMVLDLTDFPSLPSPKLDQVLKQYFYIVYSEKFDLKIQFENYELYFMLKRKTLFV</sequence>
<dbReference type="Proteomes" id="UP000492821">
    <property type="component" value="Unassembled WGS sequence"/>
</dbReference>
<accession>A0A7E4ZUB0</accession>
<evidence type="ECO:0000313" key="1">
    <source>
        <dbReference type="Proteomes" id="UP000492821"/>
    </source>
</evidence>
<reference evidence="1" key="1">
    <citation type="journal article" date="2013" name="Genetics">
        <title>The draft genome and transcriptome of Panagrellus redivivus are shaped by the harsh demands of a free-living lifestyle.</title>
        <authorList>
            <person name="Srinivasan J."/>
            <person name="Dillman A.R."/>
            <person name="Macchietto M.G."/>
            <person name="Heikkinen L."/>
            <person name="Lakso M."/>
            <person name="Fracchia K.M."/>
            <person name="Antoshechkin I."/>
            <person name="Mortazavi A."/>
            <person name="Wong G."/>
            <person name="Sternberg P.W."/>
        </authorList>
    </citation>
    <scope>NUCLEOTIDE SEQUENCE [LARGE SCALE GENOMIC DNA]</scope>
    <source>
        <strain evidence="1">MT8872</strain>
    </source>
</reference>
<organism evidence="1 2">
    <name type="scientific">Panagrellus redivivus</name>
    <name type="common">Microworm</name>
    <dbReference type="NCBI Taxonomy" id="6233"/>
    <lineage>
        <taxon>Eukaryota</taxon>
        <taxon>Metazoa</taxon>
        <taxon>Ecdysozoa</taxon>
        <taxon>Nematoda</taxon>
        <taxon>Chromadorea</taxon>
        <taxon>Rhabditida</taxon>
        <taxon>Tylenchina</taxon>
        <taxon>Panagrolaimomorpha</taxon>
        <taxon>Panagrolaimoidea</taxon>
        <taxon>Panagrolaimidae</taxon>
        <taxon>Panagrellus</taxon>
    </lineage>
</organism>
<dbReference type="WBParaSite" id="Pan_g17719.t1">
    <property type="protein sequence ID" value="Pan_g17719.t1"/>
    <property type="gene ID" value="Pan_g17719"/>
</dbReference>
<reference evidence="2" key="2">
    <citation type="submission" date="2020-10" db="UniProtKB">
        <authorList>
            <consortium name="WormBaseParasite"/>
        </authorList>
    </citation>
    <scope>IDENTIFICATION</scope>
</reference>
<proteinExistence type="predicted"/>
<protein>
    <submittedName>
        <fullName evidence="2">F-box domain-containing protein</fullName>
    </submittedName>
</protein>
<evidence type="ECO:0000313" key="2">
    <source>
        <dbReference type="WBParaSite" id="Pan_g17719.t1"/>
    </source>
</evidence>
<dbReference type="AlphaFoldDB" id="A0A7E4ZUB0"/>
<keyword evidence="1" id="KW-1185">Reference proteome</keyword>
<name>A0A7E4ZUB0_PANRE</name>